<organism evidence="2 3">
    <name type="scientific">Luteipulveratus flavus</name>
    <dbReference type="NCBI Taxonomy" id="3031728"/>
    <lineage>
        <taxon>Bacteria</taxon>
        <taxon>Bacillati</taxon>
        <taxon>Actinomycetota</taxon>
        <taxon>Actinomycetes</taxon>
        <taxon>Micrococcales</taxon>
        <taxon>Dermacoccaceae</taxon>
        <taxon>Luteipulveratus</taxon>
    </lineage>
</organism>
<evidence type="ECO:0000313" key="3">
    <source>
        <dbReference type="Proteomes" id="UP001528912"/>
    </source>
</evidence>
<gene>
    <name evidence="2" type="ORF">P4R38_08425</name>
</gene>
<dbReference type="EMBL" id="JAROAV010000027">
    <property type="protein sequence ID" value="MDF8264264.1"/>
    <property type="molecule type" value="Genomic_DNA"/>
</dbReference>
<dbReference type="InterPro" id="IPR041657">
    <property type="entry name" value="HTH_17"/>
</dbReference>
<protein>
    <submittedName>
        <fullName evidence="2">Helix-turn-helix domain-containing protein</fullName>
    </submittedName>
</protein>
<dbReference type="InterPro" id="IPR010093">
    <property type="entry name" value="SinI_DNA-bd"/>
</dbReference>
<sequence>MHGGEFLTIEEAAKTLGVSTRHARRLADSGALGRVARGLIDRSTVDRYLQSQRQGRTRTWAEHTAWAAVAMLAGQDADWLGATQSSRLRRTLRELTEVQDLLTRMRDRARLHTFDAHRAAIPRLRSIVATSSTRSLGIAHTIGDGIDGYIDAGEVDAVVRTLGLRASMNGAVTLRVTEFDVDRVRELVGSPVVAALDAATSTDPRMRGAGRRVLADVLDAYR</sequence>
<dbReference type="Pfam" id="PF12728">
    <property type="entry name" value="HTH_17"/>
    <property type="match status" value="1"/>
</dbReference>
<feature type="domain" description="Helix-turn-helix" evidence="1">
    <location>
        <begin position="6"/>
        <end position="53"/>
    </location>
</feature>
<name>A0ABT6C872_9MICO</name>
<keyword evidence="3" id="KW-1185">Reference proteome</keyword>
<dbReference type="NCBIfam" id="TIGR01764">
    <property type="entry name" value="excise"/>
    <property type="match status" value="1"/>
</dbReference>
<reference evidence="2 3" key="1">
    <citation type="submission" date="2023-03" db="EMBL/GenBank/DDBJ databases">
        <title>YIM 133296 draft genome.</title>
        <authorList>
            <person name="Xiong L."/>
        </authorList>
    </citation>
    <scope>NUCLEOTIDE SEQUENCE [LARGE SCALE GENOMIC DNA]</scope>
    <source>
        <strain evidence="2 3">YIM 133296</strain>
    </source>
</reference>
<dbReference type="RefSeq" id="WP_275239015.1">
    <property type="nucleotide sequence ID" value="NZ_JARFJC010000031.1"/>
</dbReference>
<proteinExistence type="predicted"/>
<dbReference type="Proteomes" id="UP001528912">
    <property type="component" value="Unassembled WGS sequence"/>
</dbReference>
<evidence type="ECO:0000313" key="2">
    <source>
        <dbReference type="EMBL" id="MDF8264264.1"/>
    </source>
</evidence>
<accession>A0ABT6C872</accession>
<evidence type="ECO:0000259" key="1">
    <source>
        <dbReference type="Pfam" id="PF12728"/>
    </source>
</evidence>
<comment type="caution">
    <text evidence="2">The sequence shown here is derived from an EMBL/GenBank/DDBJ whole genome shotgun (WGS) entry which is preliminary data.</text>
</comment>